<dbReference type="SUPFAM" id="SSF48208">
    <property type="entry name" value="Six-hairpin glycosidases"/>
    <property type="match status" value="1"/>
</dbReference>
<evidence type="ECO:0000313" key="3">
    <source>
        <dbReference type="Proteomes" id="UP000740926"/>
    </source>
</evidence>
<name>A0A9P6ZCN9_9FUNG</name>
<evidence type="ECO:0000259" key="1">
    <source>
        <dbReference type="Pfam" id="PF00723"/>
    </source>
</evidence>
<dbReference type="Proteomes" id="UP000740926">
    <property type="component" value="Unassembled WGS sequence"/>
</dbReference>
<feature type="domain" description="GH15-like" evidence="1">
    <location>
        <begin position="5"/>
        <end position="104"/>
    </location>
</feature>
<dbReference type="AlphaFoldDB" id="A0A9P6ZCN9"/>
<dbReference type="InterPro" id="IPR011613">
    <property type="entry name" value="GH15-like"/>
</dbReference>
<proteinExistence type="predicted"/>
<dbReference type="GO" id="GO:0005975">
    <property type="term" value="P:carbohydrate metabolic process"/>
    <property type="evidence" value="ECO:0007669"/>
    <property type="project" value="InterPro"/>
</dbReference>
<comment type="caution">
    <text evidence="2">The sequence shown here is derived from an EMBL/GenBank/DDBJ whole genome shotgun (WGS) entry which is preliminary data.</text>
</comment>
<gene>
    <name evidence="2" type="ORF">G6F50_001229</name>
</gene>
<reference evidence="2 3" key="1">
    <citation type="journal article" date="2020" name="Microb. Genom.">
        <title>Genetic diversity of clinical and environmental Mucorales isolates obtained from an investigation of mucormycosis cases among solid organ transplant recipients.</title>
        <authorList>
            <person name="Nguyen M.H."/>
            <person name="Kaul D."/>
            <person name="Muto C."/>
            <person name="Cheng S.J."/>
            <person name="Richter R.A."/>
            <person name="Bruno V.M."/>
            <person name="Liu G."/>
            <person name="Beyhan S."/>
            <person name="Sundermann A.J."/>
            <person name="Mounaud S."/>
            <person name="Pasculle A.W."/>
            <person name="Nierman W.C."/>
            <person name="Driscoll E."/>
            <person name="Cumbie R."/>
            <person name="Clancy C.J."/>
            <person name="Dupont C.L."/>
        </authorList>
    </citation>
    <scope>NUCLEOTIDE SEQUENCE [LARGE SCALE GENOMIC DNA]</scope>
    <source>
        <strain evidence="2 3">GL24</strain>
    </source>
</reference>
<accession>A0A9P6ZCN9</accession>
<dbReference type="Pfam" id="PF00723">
    <property type="entry name" value="Glyco_hydro_15"/>
    <property type="match status" value="1"/>
</dbReference>
<dbReference type="InterPro" id="IPR008928">
    <property type="entry name" value="6-hairpin_glycosidase_sf"/>
</dbReference>
<evidence type="ECO:0000313" key="2">
    <source>
        <dbReference type="EMBL" id="KAG1575283.1"/>
    </source>
</evidence>
<dbReference type="Gene3D" id="1.50.10.10">
    <property type="match status" value="1"/>
</dbReference>
<dbReference type="EMBL" id="JAANIU010000097">
    <property type="protein sequence ID" value="KAG1575283.1"/>
    <property type="molecule type" value="Genomic_DNA"/>
</dbReference>
<sequence>MNGFAELCYPAIKGWIDSESVTMSDISLSFFQKFNSPAVADKTNTYGISDLDDLTQSVALEAKFLATVKFHAYINETLSEEHDRSTGLSTGARDLTWSHTSIFAIFYAKVGSPAA</sequence>
<dbReference type="InterPro" id="IPR012341">
    <property type="entry name" value="6hp_glycosidase-like_sf"/>
</dbReference>
<dbReference type="GO" id="GO:0003824">
    <property type="term" value="F:catalytic activity"/>
    <property type="evidence" value="ECO:0007669"/>
    <property type="project" value="UniProtKB-ARBA"/>
</dbReference>
<organism evidence="2 3">
    <name type="scientific">Rhizopus delemar</name>
    <dbReference type="NCBI Taxonomy" id="936053"/>
    <lineage>
        <taxon>Eukaryota</taxon>
        <taxon>Fungi</taxon>
        <taxon>Fungi incertae sedis</taxon>
        <taxon>Mucoromycota</taxon>
        <taxon>Mucoromycotina</taxon>
        <taxon>Mucoromycetes</taxon>
        <taxon>Mucorales</taxon>
        <taxon>Mucorineae</taxon>
        <taxon>Rhizopodaceae</taxon>
        <taxon>Rhizopus</taxon>
    </lineage>
</organism>
<protein>
    <recommendedName>
        <fullName evidence="1">GH15-like domain-containing protein</fullName>
    </recommendedName>
</protein>
<keyword evidence="3" id="KW-1185">Reference proteome</keyword>